<dbReference type="AlphaFoldDB" id="A0AAE3SNF7"/>
<evidence type="ECO:0000313" key="2">
    <source>
        <dbReference type="EMBL" id="MCX2719727.1"/>
    </source>
</evidence>
<evidence type="ECO:0000256" key="1">
    <source>
        <dbReference type="SAM" id="SignalP"/>
    </source>
</evidence>
<comment type="caution">
    <text evidence="2">The sequence shown here is derived from an EMBL/GenBank/DDBJ whole genome shotgun (WGS) entry which is preliminary data.</text>
</comment>
<gene>
    <name evidence="2" type="ORF">OO016_08935</name>
</gene>
<sequence length="116" mass="12587">MKSFIKIISGIAMLAILSWTLSSFTSTQPLDDPGNGTIVEVVKGQIWVFTACDGLEVFTDKTTIQYKDGVPHVATLVFSLPEGHCSIPDTAYKTFLGPFEVTFTPGGQLIAKFINN</sequence>
<name>A0AAE3SNF7_9FLAO</name>
<dbReference type="EMBL" id="JAPFQP010000002">
    <property type="protein sequence ID" value="MCX2719727.1"/>
    <property type="molecule type" value="Genomic_DNA"/>
</dbReference>
<accession>A0AAE3SNF7</accession>
<feature type="signal peptide" evidence="1">
    <location>
        <begin position="1"/>
        <end position="25"/>
    </location>
</feature>
<organism evidence="2 3">
    <name type="scientific">Lentiprolixibacter aurantiacus</name>
    <dbReference type="NCBI Taxonomy" id="2993939"/>
    <lineage>
        <taxon>Bacteria</taxon>
        <taxon>Pseudomonadati</taxon>
        <taxon>Bacteroidota</taxon>
        <taxon>Flavobacteriia</taxon>
        <taxon>Flavobacteriales</taxon>
        <taxon>Flavobacteriaceae</taxon>
        <taxon>Lentiprolixibacter</taxon>
    </lineage>
</organism>
<reference evidence="2" key="1">
    <citation type="submission" date="2022-11" db="EMBL/GenBank/DDBJ databases">
        <title>The characterization of three novel Bacteroidetes species and genomic analysis of their roles in tidal elemental geochemical cycles.</title>
        <authorList>
            <person name="Ma K.-J."/>
        </authorList>
    </citation>
    <scope>NUCLEOTIDE SEQUENCE</scope>
    <source>
        <strain evidence="2">M415</strain>
    </source>
</reference>
<keyword evidence="3" id="KW-1185">Reference proteome</keyword>
<dbReference type="Proteomes" id="UP001207116">
    <property type="component" value="Unassembled WGS sequence"/>
</dbReference>
<feature type="chain" id="PRO_5042192774" evidence="1">
    <location>
        <begin position="26"/>
        <end position="116"/>
    </location>
</feature>
<dbReference type="RefSeq" id="WP_266012637.1">
    <property type="nucleotide sequence ID" value="NZ_JAPFQP010000002.1"/>
</dbReference>
<evidence type="ECO:0000313" key="3">
    <source>
        <dbReference type="Proteomes" id="UP001207116"/>
    </source>
</evidence>
<protein>
    <submittedName>
        <fullName evidence="2">Uncharacterized protein</fullName>
    </submittedName>
</protein>
<proteinExistence type="predicted"/>
<keyword evidence="1" id="KW-0732">Signal</keyword>